<dbReference type="Pfam" id="PF00005">
    <property type="entry name" value="ABC_tran"/>
    <property type="match status" value="1"/>
</dbReference>
<evidence type="ECO:0000259" key="4">
    <source>
        <dbReference type="PROSITE" id="PS50893"/>
    </source>
</evidence>
<evidence type="ECO:0000256" key="1">
    <source>
        <dbReference type="ARBA" id="ARBA00022448"/>
    </source>
</evidence>
<dbReference type="SUPFAM" id="SSF52540">
    <property type="entry name" value="P-loop containing nucleoside triphosphate hydrolases"/>
    <property type="match status" value="1"/>
</dbReference>
<evidence type="ECO:0000256" key="2">
    <source>
        <dbReference type="ARBA" id="ARBA00022741"/>
    </source>
</evidence>
<protein>
    <submittedName>
        <fullName evidence="5">ABC transporter ATP-binding protein</fullName>
    </submittedName>
</protein>
<dbReference type="InterPro" id="IPR003593">
    <property type="entry name" value="AAA+_ATPase"/>
</dbReference>
<dbReference type="AlphaFoldDB" id="A0A9D1T125"/>
<reference evidence="5" key="2">
    <citation type="journal article" date="2021" name="PeerJ">
        <title>Extensive microbial diversity within the chicken gut microbiome revealed by metagenomics and culture.</title>
        <authorList>
            <person name="Gilroy R."/>
            <person name="Ravi A."/>
            <person name="Getino M."/>
            <person name="Pursley I."/>
            <person name="Horton D.L."/>
            <person name="Alikhan N.F."/>
            <person name="Baker D."/>
            <person name="Gharbi K."/>
            <person name="Hall N."/>
            <person name="Watson M."/>
            <person name="Adriaenssens E.M."/>
            <person name="Foster-Nyarko E."/>
            <person name="Jarju S."/>
            <person name="Secka A."/>
            <person name="Antonio M."/>
            <person name="Oren A."/>
            <person name="Chaudhuri R.R."/>
            <person name="La Ragione R."/>
            <person name="Hildebrand F."/>
            <person name="Pallen M.J."/>
        </authorList>
    </citation>
    <scope>NUCLEOTIDE SEQUENCE</scope>
    <source>
        <strain evidence="5">4920</strain>
    </source>
</reference>
<dbReference type="InterPro" id="IPR051782">
    <property type="entry name" value="ABC_Transporter_VariousFunc"/>
</dbReference>
<dbReference type="InterPro" id="IPR017871">
    <property type="entry name" value="ABC_transporter-like_CS"/>
</dbReference>
<feature type="domain" description="ABC transporter" evidence="4">
    <location>
        <begin position="5"/>
        <end position="230"/>
    </location>
</feature>
<evidence type="ECO:0000313" key="6">
    <source>
        <dbReference type="Proteomes" id="UP000886743"/>
    </source>
</evidence>
<gene>
    <name evidence="5" type="ORF">IAC74_06865</name>
</gene>
<dbReference type="GO" id="GO:0016887">
    <property type="term" value="F:ATP hydrolysis activity"/>
    <property type="evidence" value="ECO:0007669"/>
    <property type="project" value="InterPro"/>
</dbReference>
<evidence type="ECO:0000256" key="3">
    <source>
        <dbReference type="ARBA" id="ARBA00022840"/>
    </source>
</evidence>
<dbReference type="PROSITE" id="PS00211">
    <property type="entry name" value="ABC_TRANSPORTER_1"/>
    <property type="match status" value="1"/>
</dbReference>
<dbReference type="CDD" id="cd03230">
    <property type="entry name" value="ABC_DR_subfamily_A"/>
    <property type="match status" value="1"/>
</dbReference>
<dbReference type="EMBL" id="DVOF01000205">
    <property type="protein sequence ID" value="HIV03281.1"/>
    <property type="molecule type" value="Genomic_DNA"/>
</dbReference>
<dbReference type="Gene3D" id="3.40.50.300">
    <property type="entry name" value="P-loop containing nucleotide triphosphate hydrolases"/>
    <property type="match status" value="1"/>
</dbReference>
<dbReference type="InterPro" id="IPR003439">
    <property type="entry name" value="ABC_transporter-like_ATP-bd"/>
</dbReference>
<keyword evidence="3 5" id="KW-0067">ATP-binding</keyword>
<proteinExistence type="predicted"/>
<comment type="caution">
    <text evidence="5">The sequence shown here is derived from an EMBL/GenBank/DDBJ whole genome shotgun (WGS) entry which is preliminary data.</text>
</comment>
<dbReference type="PROSITE" id="PS50893">
    <property type="entry name" value="ABC_TRANSPORTER_2"/>
    <property type="match status" value="1"/>
</dbReference>
<dbReference type="SMART" id="SM00382">
    <property type="entry name" value="AAA"/>
    <property type="match status" value="1"/>
</dbReference>
<keyword evidence="1" id="KW-0813">Transport</keyword>
<name>A0A9D1T125_9FIRM</name>
<evidence type="ECO:0000313" key="5">
    <source>
        <dbReference type="EMBL" id="HIV03281.1"/>
    </source>
</evidence>
<dbReference type="GO" id="GO:0005524">
    <property type="term" value="F:ATP binding"/>
    <property type="evidence" value="ECO:0007669"/>
    <property type="project" value="UniProtKB-KW"/>
</dbReference>
<dbReference type="PANTHER" id="PTHR42939">
    <property type="entry name" value="ABC TRANSPORTER ATP-BINDING PROTEIN ALBC-RELATED"/>
    <property type="match status" value="1"/>
</dbReference>
<organism evidence="5 6">
    <name type="scientific">Candidatus Aphodoplasma excrementigallinarum</name>
    <dbReference type="NCBI Taxonomy" id="2840673"/>
    <lineage>
        <taxon>Bacteria</taxon>
        <taxon>Bacillati</taxon>
        <taxon>Bacillota</taxon>
        <taxon>Clostridia</taxon>
        <taxon>Eubacteriales</taxon>
        <taxon>Candidatus Aphodoplasma</taxon>
    </lineage>
</organism>
<reference evidence="5" key="1">
    <citation type="submission" date="2020-10" db="EMBL/GenBank/DDBJ databases">
        <authorList>
            <person name="Gilroy R."/>
        </authorList>
    </citation>
    <scope>NUCLEOTIDE SEQUENCE</scope>
    <source>
        <strain evidence="5">4920</strain>
    </source>
</reference>
<dbReference type="InterPro" id="IPR027417">
    <property type="entry name" value="P-loop_NTPase"/>
</dbReference>
<dbReference type="Proteomes" id="UP000886743">
    <property type="component" value="Unassembled WGS sequence"/>
</dbReference>
<sequence length="286" mass="31794">METILQLENLTKQYKNFTLGALTLAVPCGSIVGLVGENGAGKTTTIKLILNHIRRDGGKVEVFGLDNLTHEAEIKDRIGVVLGESNFHEHFTAKNINSILKNIYSKWDSDTFFSYLARFDVPADKKLKDMSKGMKVKLSIAAALSHAPELLILDEATSGLDPVVRSEILDIFLEFIQDEHKSILFSSHITGDLEKIADYIAFLHKGKLIFSKSKDDILYGYGIAKCGEAEFNSLDKSDILAYRKGKFGYEALLGDAKLAHAKYSGLCIDRPTIEEIMTLYVRGTRQ</sequence>
<dbReference type="PANTHER" id="PTHR42939:SF3">
    <property type="entry name" value="ABC TRANSPORTER ATP-BINDING COMPONENT"/>
    <property type="match status" value="1"/>
</dbReference>
<keyword evidence="2" id="KW-0547">Nucleotide-binding</keyword>
<accession>A0A9D1T125</accession>